<evidence type="ECO:0000256" key="2">
    <source>
        <dbReference type="ARBA" id="ARBA00023004"/>
    </source>
</evidence>
<evidence type="ECO:0000259" key="3">
    <source>
        <dbReference type="Pfam" id="PF06155"/>
    </source>
</evidence>
<evidence type="ECO:0000313" key="5">
    <source>
        <dbReference type="EMBL" id="KAH0869773.1"/>
    </source>
</evidence>
<dbReference type="Gramene" id="CDX83683">
    <property type="protein sequence ID" value="CDX83683"/>
    <property type="gene ID" value="GSBRNA2T00139388001"/>
</dbReference>
<sequence>MFATTRLICRRIHGTGDVTVPKLSGFSIISPKYLPVRPNIQKASENDWRSKSRRLWRSREQEMFATTRLIGRRIHGTSDVTVPKLSGFSIVSPKHVAVEYADGTKFKFSSEFLRVNSPAADGKVRSIGGDKVISGRRYVGIMSAEPVGNYGVRLVFDDLHRTGIYPWDYFYELGSNKFGLMRNYIKTLQKHHLSREPPPRRK</sequence>
<keyword evidence="6" id="KW-1185">Reference proteome</keyword>
<dbReference type="Gene3D" id="3.30.2020.30">
    <property type="match status" value="1"/>
</dbReference>
<name>A0A816MPH9_BRANA</name>
<reference evidence="5 6" key="2">
    <citation type="submission" date="2021-05" db="EMBL/GenBank/DDBJ databases">
        <title>Genome Assembly of Synthetic Allotetraploid Brassica napus Reveals Homoeologous Exchanges between Subgenomes.</title>
        <authorList>
            <person name="Davis J.T."/>
        </authorList>
    </citation>
    <scope>NUCLEOTIDE SEQUENCE [LARGE SCALE GENOMIC DNA]</scope>
    <source>
        <strain evidence="6">cv. Da-Ae</strain>
        <tissue evidence="5">Seedling</tissue>
    </source>
</reference>
<dbReference type="Proteomes" id="UP000824890">
    <property type="component" value="Unassembled WGS sequence"/>
</dbReference>
<dbReference type="Proteomes" id="UP001295469">
    <property type="component" value="Chromosome C07"/>
</dbReference>
<dbReference type="PANTHER" id="PTHR35303:SF5">
    <property type="entry name" value="OS02G0197800 PROTEIN"/>
    <property type="match status" value="1"/>
</dbReference>
<organism evidence="4">
    <name type="scientific">Brassica napus</name>
    <name type="common">Rape</name>
    <dbReference type="NCBI Taxonomy" id="3708"/>
    <lineage>
        <taxon>Eukaryota</taxon>
        <taxon>Viridiplantae</taxon>
        <taxon>Streptophyta</taxon>
        <taxon>Embryophyta</taxon>
        <taxon>Tracheophyta</taxon>
        <taxon>Spermatophyta</taxon>
        <taxon>Magnoliopsida</taxon>
        <taxon>eudicotyledons</taxon>
        <taxon>Gunneridae</taxon>
        <taxon>Pentapetalae</taxon>
        <taxon>rosids</taxon>
        <taxon>malvids</taxon>
        <taxon>Brassicales</taxon>
        <taxon>Brassicaceae</taxon>
        <taxon>Brassiceae</taxon>
        <taxon>Brassica</taxon>
    </lineage>
</organism>
<dbReference type="PANTHER" id="PTHR35303">
    <property type="entry name" value="OS02G0197800 PROTEIN"/>
    <property type="match status" value="1"/>
</dbReference>
<dbReference type="Pfam" id="PF06155">
    <property type="entry name" value="GBBH-like_N"/>
    <property type="match status" value="1"/>
</dbReference>
<evidence type="ECO:0000313" key="6">
    <source>
        <dbReference type="Proteomes" id="UP000824890"/>
    </source>
</evidence>
<dbReference type="EMBL" id="JAGKQM010000017">
    <property type="protein sequence ID" value="KAH0869773.1"/>
    <property type="molecule type" value="Genomic_DNA"/>
</dbReference>
<dbReference type="InterPro" id="IPR010376">
    <property type="entry name" value="GBBH-like_N"/>
</dbReference>
<dbReference type="InterPro" id="IPR038492">
    <property type="entry name" value="GBBH-like_N_sf"/>
</dbReference>
<feature type="domain" description="Gamma-butyrobetaine hydroxylase-like N-terminal" evidence="3">
    <location>
        <begin position="94"/>
        <end position="171"/>
    </location>
</feature>
<evidence type="ECO:0000313" key="4">
    <source>
        <dbReference type="EMBL" id="CAF2005416.1"/>
    </source>
</evidence>
<evidence type="ECO:0000256" key="1">
    <source>
        <dbReference type="ARBA" id="ARBA00022723"/>
    </source>
</evidence>
<keyword evidence="2" id="KW-0408">Iron</keyword>
<proteinExistence type="predicted"/>
<dbReference type="OMA" id="REQEMFA"/>
<keyword evidence="1" id="KW-0479">Metal-binding</keyword>
<dbReference type="GO" id="GO:0046872">
    <property type="term" value="F:metal ion binding"/>
    <property type="evidence" value="ECO:0007669"/>
    <property type="project" value="UniProtKB-KW"/>
</dbReference>
<protein>
    <submittedName>
        <fullName evidence="4">(rape) hypothetical protein</fullName>
    </submittedName>
</protein>
<reference evidence="4" key="1">
    <citation type="submission" date="2021-01" db="EMBL/GenBank/DDBJ databases">
        <authorList>
            <consortium name="Genoscope - CEA"/>
            <person name="William W."/>
        </authorList>
    </citation>
    <scope>NUCLEOTIDE SEQUENCE</scope>
</reference>
<gene>
    <name evidence="4" type="ORF">DARMORV10_C07P36390.1</name>
    <name evidence="5" type="ORF">HID58_076795</name>
</gene>
<dbReference type="AlphaFoldDB" id="A0A816MPH9"/>
<dbReference type="EMBL" id="HG994371">
    <property type="protein sequence ID" value="CAF2005416.1"/>
    <property type="molecule type" value="Genomic_DNA"/>
</dbReference>
<accession>A0A816MPH9</accession>